<accession>A0AB33TE35</accession>
<dbReference type="EMBL" id="CSUW01000016">
    <property type="protein sequence ID" value="CPT67270.1"/>
    <property type="molecule type" value="Genomic_DNA"/>
</dbReference>
<name>A0AB33TE35_9MYCO</name>
<evidence type="ECO:0008006" key="3">
    <source>
        <dbReference type="Google" id="ProtNLM"/>
    </source>
</evidence>
<evidence type="ECO:0000313" key="2">
    <source>
        <dbReference type="Proteomes" id="UP000038487"/>
    </source>
</evidence>
<organism evidence="1 2">
    <name type="scientific">Mycobacteroides abscessus</name>
    <dbReference type="NCBI Taxonomy" id="36809"/>
    <lineage>
        <taxon>Bacteria</taxon>
        <taxon>Bacillati</taxon>
        <taxon>Actinomycetota</taxon>
        <taxon>Actinomycetes</taxon>
        <taxon>Mycobacteriales</taxon>
        <taxon>Mycobacteriaceae</taxon>
        <taxon>Mycobacteroides</taxon>
    </lineage>
</organism>
<reference evidence="1 2" key="1">
    <citation type="submission" date="2015-03" db="EMBL/GenBank/DDBJ databases">
        <authorList>
            <consortium name="Pathogen Informatics"/>
            <person name="Murphy D."/>
        </authorList>
    </citation>
    <scope>NUCLEOTIDE SEQUENCE [LARGE SCALE GENOMIC DNA]</scope>
    <source>
        <strain evidence="1 2">PAP036</strain>
    </source>
</reference>
<protein>
    <recommendedName>
        <fullName evidence="3">Bacteriophage protein</fullName>
    </recommendedName>
</protein>
<comment type="caution">
    <text evidence="1">The sequence shown here is derived from an EMBL/GenBank/DDBJ whole genome shotgun (WGS) entry which is preliminary data.</text>
</comment>
<proteinExistence type="predicted"/>
<dbReference type="RefSeq" id="WP_052536698.1">
    <property type="nucleotide sequence ID" value="NZ_CP014951.1"/>
</dbReference>
<dbReference type="AlphaFoldDB" id="A0AB33TE35"/>
<gene>
    <name evidence="1" type="ORF">ERS075527_05126</name>
</gene>
<evidence type="ECO:0000313" key="1">
    <source>
        <dbReference type="EMBL" id="CPT67270.1"/>
    </source>
</evidence>
<sequence length="82" mass="9277">MAVRIKYNMAGFRKIRHAYGEYVEQIARQAAEGLPDGYTIVVQRDPNTQRPRIFIVAASYAARRDDAANSRLLKLIAGLRGR</sequence>
<dbReference type="Proteomes" id="UP000038487">
    <property type="component" value="Unassembled WGS sequence"/>
</dbReference>